<comment type="subcellular location">
    <subcellularLocation>
        <location evidence="2">Mitochondrion</location>
    </subcellularLocation>
</comment>
<keyword evidence="5" id="KW-0809">Transit peptide</keyword>
<evidence type="ECO:0000313" key="8">
    <source>
        <dbReference type="Proteomes" id="UP001320245"/>
    </source>
</evidence>
<dbReference type="InterPro" id="IPR010487">
    <property type="entry name" value="NGRN/Rrg9"/>
</dbReference>
<comment type="caution">
    <text evidence="7">The sequence shown here is derived from an EMBL/GenBank/DDBJ whole genome shotgun (WGS) entry which is preliminary data.</text>
</comment>
<organism evidence="7 8">
    <name type="scientific">Cytospora paraplurivora</name>
    <dbReference type="NCBI Taxonomy" id="2898453"/>
    <lineage>
        <taxon>Eukaryota</taxon>
        <taxon>Fungi</taxon>
        <taxon>Dikarya</taxon>
        <taxon>Ascomycota</taxon>
        <taxon>Pezizomycotina</taxon>
        <taxon>Sordariomycetes</taxon>
        <taxon>Sordariomycetidae</taxon>
        <taxon>Diaporthales</taxon>
        <taxon>Cytosporaceae</taxon>
        <taxon>Cytospora</taxon>
    </lineage>
</organism>
<evidence type="ECO:0000256" key="4">
    <source>
        <dbReference type="ARBA" id="ARBA00013566"/>
    </source>
</evidence>
<keyword evidence="8" id="KW-1185">Reference proteome</keyword>
<feature type="region of interest" description="Disordered" evidence="6">
    <location>
        <begin position="373"/>
        <end position="403"/>
    </location>
</feature>
<feature type="region of interest" description="Disordered" evidence="6">
    <location>
        <begin position="227"/>
        <end position="271"/>
    </location>
</feature>
<dbReference type="Proteomes" id="UP001320245">
    <property type="component" value="Unassembled WGS sequence"/>
</dbReference>
<feature type="compositionally biased region" description="Low complexity" evidence="6">
    <location>
        <begin position="76"/>
        <end position="91"/>
    </location>
</feature>
<proteinExistence type="inferred from homology"/>
<reference evidence="7 8" key="1">
    <citation type="journal article" date="2023" name="PLoS ONE">
        <title>Cytospora paraplurivora sp. nov. isolated from orchards with fruit tree decline syndrome in Ontario, Canada.</title>
        <authorList>
            <person name="Ilyukhin E."/>
            <person name="Nguyen H.D.T."/>
            <person name="Castle A.J."/>
            <person name="Ellouze W."/>
        </authorList>
    </citation>
    <scope>NUCLEOTIDE SEQUENCE [LARGE SCALE GENOMIC DNA]</scope>
    <source>
        <strain evidence="7 8">FDS-564</strain>
    </source>
</reference>
<comment type="function">
    <text evidence="1">Required for respiratory activity and maintenance and expression of the mitochondrial genome.</text>
</comment>
<feature type="region of interest" description="Disordered" evidence="6">
    <location>
        <begin position="58"/>
        <end position="100"/>
    </location>
</feature>
<name>A0AAN9YKZ5_9PEZI</name>
<sequence length="421" mass="48278">MACSCRTSALRIFVRSLTEVYAPNNTLTRTKAWRDTRRRLPVRATPFGAFSCRQLHASTPARNSAQSESGAVDGVSSSSSSSSETAEQQQQAPTADGSSVQHYEIEAPTTESHDVGNAEYGATLPEDDTLFEIKLRSKNARKKLRKYGTTAVPVQATEGQVVQEVQDIQEAQVIEEPQDAQSLQETQEVENPQGFQWIQKAQEAPEVQEVQAVQKKEPVRVSKVFVDETRGSKKAPRRPLREGWGPKDRSSNEFTREPLPPKEEKRRDTRPAWAIQKEALKAKFPEGWQPRKKLSPDALAGIRALHQQYPEIYTTAALSEKFEISVEAIRRILRTNWEPAPQEEEDRQKRWFNRGLKIWERYAELGREPPRRWREAGVQRKSWNGRRWEEDEEDEDDHKQGVDEERLKRLRAQLKLAKSLM</sequence>
<dbReference type="Pfam" id="PF06413">
    <property type="entry name" value="Neugrin"/>
    <property type="match status" value="1"/>
</dbReference>
<comment type="similarity">
    <text evidence="3">Belongs to the RRG9 family.</text>
</comment>
<dbReference type="PANTHER" id="PTHR13475:SF3">
    <property type="entry name" value="NEUGRIN"/>
    <property type="match status" value="1"/>
</dbReference>
<evidence type="ECO:0000256" key="6">
    <source>
        <dbReference type="SAM" id="MobiDB-lite"/>
    </source>
</evidence>
<evidence type="ECO:0000313" key="7">
    <source>
        <dbReference type="EMBL" id="KAK7748026.1"/>
    </source>
</evidence>
<dbReference type="AlphaFoldDB" id="A0AAN9YKZ5"/>
<evidence type="ECO:0000256" key="3">
    <source>
        <dbReference type="ARBA" id="ARBA00010895"/>
    </source>
</evidence>
<dbReference type="GO" id="GO:0005634">
    <property type="term" value="C:nucleus"/>
    <property type="evidence" value="ECO:0007669"/>
    <property type="project" value="TreeGrafter"/>
</dbReference>
<accession>A0AAN9YKZ5</accession>
<protein>
    <recommendedName>
        <fullName evidence="4">Required for respiratory growth protein 9, mitochondrial</fullName>
    </recommendedName>
</protein>
<gene>
    <name evidence="7" type="primary">RRG9</name>
    <name evidence="7" type="ORF">SLS53_001278</name>
</gene>
<evidence type="ECO:0000256" key="1">
    <source>
        <dbReference type="ARBA" id="ARBA00003548"/>
    </source>
</evidence>
<evidence type="ECO:0000256" key="2">
    <source>
        <dbReference type="ARBA" id="ARBA00004173"/>
    </source>
</evidence>
<dbReference type="PANTHER" id="PTHR13475">
    <property type="entry name" value="NEUGRIN"/>
    <property type="match status" value="1"/>
</dbReference>
<feature type="compositionally biased region" description="Polar residues" evidence="6">
    <location>
        <begin position="58"/>
        <end position="69"/>
    </location>
</feature>
<feature type="compositionally biased region" description="Basic and acidic residues" evidence="6">
    <location>
        <begin position="239"/>
        <end position="270"/>
    </location>
</feature>
<dbReference type="GO" id="GO:0005739">
    <property type="term" value="C:mitochondrion"/>
    <property type="evidence" value="ECO:0007669"/>
    <property type="project" value="UniProtKB-SubCell"/>
</dbReference>
<dbReference type="EMBL" id="JAJSPL020000003">
    <property type="protein sequence ID" value="KAK7748026.1"/>
    <property type="molecule type" value="Genomic_DNA"/>
</dbReference>
<evidence type="ECO:0000256" key="5">
    <source>
        <dbReference type="ARBA" id="ARBA00022946"/>
    </source>
</evidence>